<dbReference type="Proteomes" id="UP000046392">
    <property type="component" value="Unplaced"/>
</dbReference>
<sequence length="332" mass="39436">MASISEGLRSIEDTQNTISGDFVKKDKYDLSLVLRKGEFSIIRLCQDKNKTERIIKFVDEESYKAEMELTEHHIKTIRSMFDYEEDIKKFNRFNNIIDHGYLEGTKSLCIVYEKLGENLNEIRIKYKECKMDKFDALVILHDSLSIINYLHSIGYVHRSIKPSTFCHRYNSKISKDYRPIVMTNFETCCKIVDKKESKFCPKRITSFGGKNIKYCSISQHEKEKIYFPSDDIESWFYIGVLLFEGTLPWFKEKTNKDKDIINGKKKLRNTEDEIYYDKTPDFFRNYCDYFTKGSEEIDCSVICHEMMQMIHKFSRCKVSRTDLYTDERSYIP</sequence>
<name>A0A0N5B6U8_STREA</name>
<reference evidence="3" key="1">
    <citation type="submission" date="2017-02" db="UniProtKB">
        <authorList>
            <consortium name="WormBaseParasite"/>
        </authorList>
    </citation>
    <scope>IDENTIFICATION</scope>
</reference>
<dbReference type="InterPro" id="IPR011009">
    <property type="entry name" value="Kinase-like_dom_sf"/>
</dbReference>
<dbReference type="SMART" id="SM00220">
    <property type="entry name" value="S_TKc"/>
    <property type="match status" value="1"/>
</dbReference>
<keyword evidence="2" id="KW-1185">Reference proteome</keyword>
<dbReference type="GO" id="GO:0004672">
    <property type="term" value="F:protein kinase activity"/>
    <property type="evidence" value="ECO:0007669"/>
    <property type="project" value="InterPro"/>
</dbReference>
<dbReference type="Gene3D" id="1.10.510.10">
    <property type="entry name" value="Transferase(Phosphotransferase) domain 1"/>
    <property type="match status" value="1"/>
</dbReference>
<dbReference type="STRING" id="174720.A0A0N5B6U8"/>
<evidence type="ECO:0000259" key="1">
    <source>
        <dbReference type="PROSITE" id="PS50011"/>
    </source>
</evidence>
<dbReference type="WBParaSite" id="SPAL_0000178400.1">
    <property type="protein sequence ID" value="SPAL_0000178400.1"/>
    <property type="gene ID" value="SPAL_0000178400"/>
</dbReference>
<dbReference type="PROSITE" id="PS50011">
    <property type="entry name" value="PROTEIN_KINASE_DOM"/>
    <property type="match status" value="1"/>
</dbReference>
<evidence type="ECO:0000313" key="3">
    <source>
        <dbReference type="WBParaSite" id="SPAL_0000178400.1"/>
    </source>
</evidence>
<proteinExistence type="predicted"/>
<protein>
    <submittedName>
        <fullName evidence="3">Protein kinase domain-containing protein</fullName>
    </submittedName>
</protein>
<dbReference type="InterPro" id="IPR050235">
    <property type="entry name" value="CK1_Ser-Thr_kinase"/>
</dbReference>
<accession>A0A0N5B6U8</accession>
<dbReference type="SUPFAM" id="SSF56112">
    <property type="entry name" value="Protein kinase-like (PK-like)"/>
    <property type="match status" value="1"/>
</dbReference>
<dbReference type="GO" id="GO:0005524">
    <property type="term" value="F:ATP binding"/>
    <property type="evidence" value="ECO:0007669"/>
    <property type="project" value="InterPro"/>
</dbReference>
<evidence type="ECO:0000313" key="2">
    <source>
        <dbReference type="Proteomes" id="UP000046392"/>
    </source>
</evidence>
<dbReference type="AlphaFoldDB" id="A0A0N5B6U8"/>
<dbReference type="PANTHER" id="PTHR11909">
    <property type="entry name" value="CASEIN KINASE-RELATED"/>
    <property type="match status" value="1"/>
</dbReference>
<organism evidence="2 3">
    <name type="scientific">Strongyloides papillosus</name>
    <name type="common">Intestinal threadworm</name>
    <dbReference type="NCBI Taxonomy" id="174720"/>
    <lineage>
        <taxon>Eukaryota</taxon>
        <taxon>Metazoa</taxon>
        <taxon>Ecdysozoa</taxon>
        <taxon>Nematoda</taxon>
        <taxon>Chromadorea</taxon>
        <taxon>Rhabditida</taxon>
        <taxon>Tylenchina</taxon>
        <taxon>Panagrolaimomorpha</taxon>
        <taxon>Strongyloidoidea</taxon>
        <taxon>Strongyloididae</taxon>
        <taxon>Strongyloides</taxon>
    </lineage>
</organism>
<dbReference type="InterPro" id="IPR000719">
    <property type="entry name" value="Prot_kinase_dom"/>
</dbReference>
<feature type="domain" description="Protein kinase" evidence="1">
    <location>
        <begin position="28"/>
        <end position="332"/>
    </location>
</feature>